<evidence type="ECO:0000256" key="6">
    <source>
        <dbReference type="SAM" id="Phobius"/>
    </source>
</evidence>
<dbReference type="Proteomes" id="UP000323454">
    <property type="component" value="Unassembled WGS sequence"/>
</dbReference>
<keyword evidence="5 6" id="KW-0472">Membrane</keyword>
<feature type="transmembrane region" description="Helical" evidence="6">
    <location>
        <begin position="131"/>
        <end position="148"/>
    </location>
</feature>
<evidence type="ECO:0000256" key="3">
    <source>
        <dbReference type="ARBA" id="ARBA00022692"/>
    </source>
</evidence>
<gene>
    <name evidence="7" type="ORF">F0L68_16330</name>
</gene>
<organism evidence="7 8">
    <name type="scientific">Solihabitans fulvus</name>
    <dbReference type="NCBI Taxonomy" id="1892852"/>
    <lineage>
        <taxon>Bacteria</taxon>
        <taxon>Bacillati</taxon>
        <taxon>Actinomycetota</taxon>
        <taxon>Actinomycetes</taxon>
        <taxon>Pseudonocardiales</taxon>
        <taxon>Pseudonocardiaceae</taxon>
        <taxon>Solihabitans</taxon>
    </lineage>
</organism>
<dbReference type="NCBIfam" id="TIGR03718">
    <property type="entry name" value="R_switched_Alx"/>
    <property type="match status" value="1"/>
</dbReference>
<dbReference type="InterPro" id="IPR005496">
    <property type="entry name" value="Integral_membrane_TerC"/>
</dbReference>
<feature type="transmembrane region" description="Helical" evidence="6">
    <location>
        <begin position="295"/>
        <end position="319"/>
    </location>
</feature>
<dbReference type="GO" id="GO:0016020">
    <property type="term" value="C:membrane"/>
    <property type="evidence" value="ECO:0007669"/>
    <property type="project" value="UniProtKB-SubCell"/>
</dbReference>
<dbReference type="AlphaFoldDB" id="A0A5B2XEY9"/>
<feature type="transmembrane region" description="Helical" evidence="6">
    <location>
        <begin position="255"/>
        <end position="275"/>
    </location>
</feature>
<feature type="transmembrane region" description="Helical" evidence="6">
    <location>
        <begin position="80"/>
        <end position="98"/>
    </location>
</feature>
<feature type="transmembrane region" description="Helical" evidence="6">
    <location>
        <begin position="227"/>
        <end position="248"/>
    </location>
</feature>
<dbReference type="PANTHER" id="PTHR30238:SF0">
    <property type="entry name" value="THYLAKOID MEMBRANE PROTEIN TERC, CHLOROPLASTIC"/>
    <property type="match status" value="1"/>
</dbReference>
<reference evidence="7 8" key="2">
    <citation type="submission" date="2019-09" db="EMBL/GenBank/DDBJ databases">
        <authorList>
            <person name="Jin C."/>
        </authorList>
    </citation>
    <scope>NUCLEOTIDE SEQUENCE [LARGE SCALE GENOMIC DNA]</scope>
    <source>
        <strain evidence="7 8">AN110305</strain>
    </source>
</reference>
<feature type="transmembrane region" description="Helical" evidence="6">
    <location>
        <begin position="38"/>
        <end position="60"/>
    </location>
</feature>
<keyword evidence="8" id="KW-1185">Reference proteome</keyword>
<dbReference type="Pfam" id="PF03741">
    <property type="entry name" value="TerC"/>
    <property type="match status" value="1"/>
</dbReference>
<protein>
    <submittedName>
        <fullName evidence="7">TerC family protein</fullName>
    </submittedName>
</protein>
<dbReference type="InterPro" id="IPR022369">
    <property type="entry name" value="Integral_membrane_TerC_rswitch"/>
</dbReference>
<dbReference type="PANTHER" id="PTHR30238">
    <property type="entry name" value="MEMBRANE BOUND PREDICTED REDOX MODULATOR"/>
    <property type="match status" value="1"/>
</dbReference>
<evidence type="ECO:0000313" key="8">
    <source>
        <dbReference type="Proteomes" id="UP000323454"/>
    </source>
</evidence>
<evidence type="ECO:0000256" key="4">
    <source>
        <dbReference type="ARBA" id="ARBA00022989"/>
    </source>
</evidence>
<evidence type="ECO:0000256" key="5">
    <source>
        <dbReference type="ARBA" id="ARBA00023136"/>
    </source>
</evidence>
<name>A0A5B2XEY9_9PSEU</name>
<feature type="transmembrane region" description="Helical" evidence="6">
    <location>
        <begin position="198"/>
        <end position="221"/>
    </location>
</feature>
<evidence type="ECO:0000256" key="1">
    <source>
        <dbReference type="ARBA" id="ARBA00004141"/>
    </source>
</evidence>
<dbReference type="EMBL" id="VUOB01000027">
    <property type="protein sequence ID" value="KAA2261639.1"/>
    <property type="molecule type" value="Genomic_DNA"/>
</dbReference>
<proteinExistence type="inferred from homology"/>
<keyword evidence="4 6" id="KW-1133">Transmembrane helix</keyword>
<keyword evidence="3 6" id="KW-0812">Transmembrane</keyword>
<dbReference type="OrthoDB" id="5242957at2"/>
<accession>A0A5B2XEY9</accession>
<comment type="caution">
    <text evidence="7">The sequence shown here is derived from an EMBL/GenBank/DDBJ whole genome shotgun (WGS) entry which is preliminary data.</text>
</comment>
<comment type="similarity">
    <text evidence="2">Belongs to the TerC family.</text>
</comment>
<feature type="transmembrane region" description="Helical" evidence="6">
    <location>
        <begin position="6"/>
        <end position="26"/>
    </location>
</feature>
<evidence type="ECO:0000313" key="7">
    <source>
        <dbReference type="EMBL" id="KAA2261639.1"/>
    </source>
</evidence>
<evidence type="ECO:0000256" key="2">
    <source>
        <dbReference type="ARBA" id="ARBA00007511"/>
    </source>
</evidence>
<dbReference type="RefSeq" id="WP_149850434.1">
    <property type="nucleotide sequence ID" value="NZ_VUOB01000027.1"/>
</dbReference>
<comment type="subcellular location">
    <subcellularLocation>
        <location evidence="1">Membrane</location>
        <topology evidence="1">Multi-pass membrane protein</topology>
    </subcellularLocation>
</comment>
<sequence length="332" mass="36101">MNVPVWLWIATIVGLLALLAIDLVIVDRKPHEVSIGEAARWVAFYVACAIVFGLGIWFFAGGTQAGEFFAGYITEYSLSVDNLFVFVVLMTGFAVPAIHQHRVLLVGILVALVLRGLFIAVGAAVIAQFSAIFYLFGAFLIVTAYKLARSRHNGGGEEEEYKENALVRAVRRVLPVTKEYHGEKSFVRVAGRRMVTPMFIVMLAIGTTDLLFALDSIPAIFGLTKEPFLVFTANAFALMGLRQLYFLLGGLLNKLVYLSVGLSVILGFIGLKLILEALHTNALPFLNGGEGLPVPTISITLSLTVIVGVLLITTVASLIKVRRDPTAVKQLH</sequence>
<reference evidence="7 8" key="1">
    <citation type="submission" date="2019-09" db="EMBL/GenBank/DDBJ databases">
        <title>Goodfellowia gen. nov., a new genus of the Pseudonocardineae related to Actinoalloteichus, containing Goodfellowia coeruleoviolacea gen. nov., comb. nov. gen. nov., comb. nov.</title>
        <authorList>
            <person name="Labeda D."/>
        </authorList>
    </citation>
    <scope>NUCLEOTIDE SEQUENCE [LARGE SCALE GENOMIC DNA]</scope>
    <source>
        <strain evidence="7 8">AN110305</strain>
    </source>
</reference>
<feature type="transmembrane region" description="Helical" evidence="6">
    <location>
        <begin position="103"/>
        <end position="125"/>
    </location>
</feature>